<dbReference type="EMBL" id="CAJVPW010009207">
    <property type="protein sequence ID" value="CAG8602434.1"/>
    <property type="molecule type" value="Genomic_DNA"/>
</dbReference>
<proteinExistence type="predicted"/>
<comment type="caution">
    <text evidence="1">The sequence shown here is derived from an EMBL/GenBank/DDBJ whole genome shotgun (WGS) entry which is preliminary data.</text>
</comment>
<keyword evidence="2" id="KW-1185">Reference proteome</keyword>
<dbReference type="Proteomes" id="UP000789366">
    <property type="component" value="Unassembled WGS sequence"/>
</dbReference>
<protein>
    <submittedName>
        <fullName evidence="1">4719_t:CDS:1</fullName>
    </submittedName>
</protein>
<organism evidence="1 2">
    <name type="scientific">Cetraspora pellucida</name>
    <dbReference type="NCBI Taxonomy" id="1433469"/>
    <lineage>
        <taxon>Eukaryota</taxon>
        <taxon>Fungi</taxon>
        <taxon>Fungi incertae sedis</taxon>
        <taxon>Mucoromycota</taxon>
        <taxon>Glomeromycotina</taxon>
        <taxon>Glomeromycetes</taxon>
        <taxon>Diversisporales</taxon>
        <taxon>Gigasporaceae</taxon>
        <taxon>Cetraspora</taxon>
    </lineage>
</organism>
<evidence type="ECO:0000313" key="2">
    <source>
        <dbReference type="Proteomes" id="UP000789366"/>
    </source>
</evidence>
<accession>A0ACA9MNZ3</accession>
<name>A0ACA9MNZ3_9GLOM</name>
<reference evidence="1" key="1">
    <citation type="submission" date="2021-06" db="EMBL/GenBank/DDBJ databases">
        <authorList>
            <person name="Kallberg Y."/>
            <person name="Tangrot J."/>
            <person name="Rosling A."/>
        </authorList>
    </citation>
    <scope>NUCLEOTIDE SEQUENCE</scope>
    <source>
        <strain evidence="1">28 12/20/2015</strain>
    </source>
</reference>
<evidence type="ECO:0000313" key="1">
    <source>
        <dbReference type="EMBL" id="CAG8602434.1"/>
    </source>
</evidence>
<sequence length="359" mass="41619">SLSTRTLDGLRDVPTISSLRLLKLAIEKKDTFPKLDLKEFSPIFSRHLGANVVHSNGDVWKRYRRVCNPAFKTLPIHLFNETGLRLLNVLERIDNKPIENLENPNNIYVTTYNEVYQGLIRNSWINILPMERIPFWLNRAFKKIDKLDNLLDEIIKKKRKSIAAGKSNGDLLELMIKACEDPNNPTLSDDVQQKVREEVTKIIGDSLTPSAEQLKSLKYLNMVIYENLRMYPPVTIFSLRKLTEDLKCKNHVLPTGTTIGIYSYGIHHSPKLWENPENFIPERFENEHLENLEFYGFGTGSRMCLGNNFSLFEQKIVLCFLLRKYEISLAPNSIHKDGLKTKRMAQAFPIDLVFKRRNE</sequence>
<feature type="non-terminal residue" evidence="1">
    <location>
        <position position="1"/>
    </location>
</feature>
<gene>
    <name evidence="1" type="ORF">SPELUC_LOCUS7178</name>
</gene>